<gene>
    <name evidence="1" type="ORF">WA1_06170</name>
</gene>
<sequence length="390" mass="44611">MTFNSAKAFADPTQLCLEISQTVQAQAGDRSQSFSTPSRRWNAYLNQICLSTFLPWLREEYNHSVTPWSNASARASIWEVVNGTAIVCGTTRMVLIPTEAIYLSELRVPQEWVDIPSWAADYYLAIQVNAEEGCIRISGYATHEKLKTKGSYDLGDRTYCLDEEELIPDLNILWVTRQLCPTEPTRSLVTPLKSLTLKHAENLIHHLGNPSVTTPRLSVPFAIWGSLLEHGGWRQRLYERRQGLPEQWSVLNWLVNGVSDLAQQVGWVQVEPQSSLAGGRGVQQQLKPLLSRRLEIADQQYELRVLSQGEPEKRRWRFELRNVALGKQIPAGFKLRLLTEDLQPFENNEDRAITPVDLLYIEVAFDQPTEGLVWEVEPLPKNYEREILRF</sequence>
<dbReference type="OrthoDB" id="526290at2"/>
<dbReference type="AlphaFoldDB" id="A0A139WSJ8"/>
<dbReference type="Pfam" id="PF08852">
    <property type="entry name" value="DUF1822"/>
    <property type="match status" value="1"/>
</dbReference>
<dbReference type="RefSeq" id="WP_017750072.1">
    <property type="nucleotide sequence ID" value="NZ_KQ976354.1"/>
</dbReference>
<dbReference type="STRING" id="128403.WA1_06170"/>
<proteinExistence type="predicted"/>
<organism evidence="1 2">
    <name type="scientific">Scytonema hofmannii PCC 7110</name>
    <dbReference type="NCBI Taxonomy" id="128403"/>
    <lineage>
        <taxon>Bacteria</taxon>
        <taxon>Bacillati</taxon>
        <taxon>Cyanobacteriota</taxon>
        <taxon>Cyanophyceae</taxon>
        <taxon>Nostocales</taxon>
        <taxon>Scytonemataceae</taxon>
        <taxon>Scytonema</taxon>
    </lineage>
</organism>
<reference evidence="1 2" key="1">
    <citation type="journal article" date="2013" name="Genome Biol. Evol.">
        <title>Genomes of Stigonematalean cyanobacteria (subsection V) and the evolution of oxygenic photosynthesis from prokaryotes to plastids.</title>
        <authorList>
            <person name="Dagan T."/>
            <person name="Roettger M."/>
            <person name="Stucken K."/>
            <person name="Landan G."/>
            <person name="Koch R."/>
            <person name="Major P."/>
            <person name="Gould S.B."/>
            <person name="Goremykin V.V."/>
            <person name="Rippka R."/>
            <person name="Tandeau de Marsac N."/>
            <person name="Gugger M."/>
            <person name="Lockhart P.J."/>
            <person name="Allen J.F."/>
            <person name="Brune I."/>
            <person name="Maus I."/>
            <person name="Puhler A."/>
            <person name="Martin W.F."/>
        </authorList>
    </citation>
    <scope>NUCLEOTIDE SEQUENCE [LARGE SCALE GENOMIC DNA]</scope>
    <source>
        <strain evidence="1 2">PCC 7110</strain>
    </source>
</reference>
<evidence type="ECO:0000313" key="2">
    <source>
        <dbReference type="Proteomes" id="UP000076925"/>
    </source>
</evidence>
<accession>A0A139WSJ8</accession>
<name>A0A139WSJ8_9CYAN</name>
<evidence type="ECO:0000313" key="1">
    <source>
        <dbReference type="EMBL" id="KYC35408.1"/>
    </source>
</evidence>
<dbReference type="InterPro" id="IPR014951">
    <property type="entry name" value="DUF1822"/>
</dbReference>
<evidence type="ECO:0008006" key="3">
    <source>
        <dbReference type="Google" id="ProtNLM"/>
    </source>
</evidence>
<comment type="caution">
    <text evidence="1">The sequence shown here is derived from an EMBL/GenBank/DDBJ whole genome shotgun (WGS) entry which is preliminary data.</text>
</comment>
<keyword evidence="2" id="KW-1185">Reference proteome</keyword>
<protein>
    <recommendedName>
        <fullName evidence="3">DUF1822 domain-containing protein</fullName>
    </recommendedName>
</protein>
<dbReference type="Proteomes" id="UP000076925">
    <property type="component" value="Unassembled WGS sequence"/>
</dbReference>
<dbReference type="EMBL" id="ANNX02000051">
    <property type="protein sequence ID" value="KYC35408.1"/>
    <property type="molecule type" value="Genomic_DNA"/>
</dbReference>